<keyword evidence="4" id="KW-0488">Methylation</keyword>
<comment type="subcellular location">
    <subcellularLocation>
        <location evidence="1">Cell inner membrane</location>
        <topology evidence="1">Single-pass membrane protein</topology>
    </subcellularLocation>
</comment>
<comment type="similarity">
    <text evidence="9">Belongs to the GSP H family.</text>
</comment>
<evidence type="ECO:0000256" key="6">
    <source>
        <dbReference type="ARBA" id="ARBA00022692"/>
    </source>
</evidence>
<feature type="transmembrane region" description="Helical" evidence="11">
    <location>
        <begin position="12"/>
        <end position="35"/>
    </location>
</feature>
<dbReference type="AlphaFoldDB" id="A0AAW8D1D7"/>
<evidence type="ECO:0000256" key="7">
    <source>
        <dbReference type="ARBA" id="ARBA00022989"/>
    </source>
</evidence>
<dbReference type="GO" id="GO:0015628">
    <property type="term" value="P:protein secretion by the type II secretion system"/>
    <property type="evidence" value="ECO:0007669"/>
    <property type="project" value="InterPro"/>
</dbReference>
<dbReference type="GO" id="GO:0005886">
    <property type="term" value="C:plasma membrane"/>
    <property type="evidence" value="ECO:0007669"/>
    <property type="project" value="UniProtKB-SubCell"/>
</dbReference>
<dbReference type="InterPro" id="IPR022346">
    <property type="entry name" value="T2SS_GspH"/>
</dbReference>
<evidence type="ECO:0000256" key="11">
    <source>
        <dbReference type="SAM" id="Phobius"/>
    </source>
</evidence>
<evidence type="ECO:0000256" key="1">
    <source>
        <dbReference type="ARBA" id="ARBA00004377"/>
    </source>
</evidence>
<evidence type="ECO:0000256" key="4">
    <source>
        <dbReference type="ARBA" id="ARBA00022481"/>
    </source>
</evidence>
<dbReference type="Proteomes" id="UP001242045">
    <property type="component" value="Unassembled WGS sequence"/>
</dbReference>
<evidence type="ECO:0000256" key="5">
    <source>
        <dbReference type="ARBA" id="ARBA00022519"/>
    </source>
</evidence>
<comment type="caution">
    <text evidence="13">The sequence shown here is derived from an EMBL/GenBank/DDBJ whole genome shotgun (WGS) entry which is preliminary data.</text>
</comment>
<dbReference type="RefSeq" id="WP_307685154.1">
    <property type="nucleotide sequence ID" value="NZ_JAUSRD010000006.1"/>
</dbReference>
<name>A0AAW8D1D7_9BURK</name>
<dbReference type="SUPFAM" id="SSF54523">
    <property type="entry name" value="Pili subunits"/>
    <property type="match status" value="1"/>
</dbReference>
<keyword evidence="8 11" id="KW-0472">Membrane</keyword>
<feature type="domain" description="General secretion pathway GspH" evidence="12">
    <location>
        <begin position="47"/>
        <end position="165"/>
    </location>
</feature>
<accession>A0AAW8D1D7</accession>
<dbReference type="InterPro" id="IPR012902">
    <property type="entry name" value="N_methyl_site"/>
</dbReference>
<evidence type="ECO:0000256" key="3">
    <source>
        <dbReference type="ARBA" id="ARBA00022475"/>
    </source>
</evidence>
<keyword evidence="7 11" id="KW-1133">Transmembrane helix</keyword>
<organism evidence="13 14">
    <name type="scientific">Variovorax boronicumulans</name>
    <dbReference type="NCBI Taxonomy" id="436515"/>
    <lineage>
        <taxon>Bacteria</taxon>
        <taxon>Pseudomonadati</taxon>
        <taxon>Pseudomonadota</taxon>
        <taxon>Betaproteobacteria</taxon>
        <taxon>Burkholderiales</taxon>
        <taxon>Comamonadaceae</taxon>
        <taxon>Variovorax</taxon>
    </lineage>
</organism>
<dbReference type="Gene3D" id="3.55.40.10">
    <property type="entry name" value="minor pseudopilin epsh domain"/>
    <property type="match status" value="1"/>
</dbReference>
<evidence type="ECO:0000313" key="14">
    <source>
        <dbReference type="Proteomes" id="UP001242045"/>
    </source>
</evidence>
<keyword evidence="5" id="KW-0997">Cell inner membrane</keyword>
<reference evidence="13" key="1">
    <citation type="submission" date="2023-07" db="EMBL/GenBank/DDBJ databases">
        <title>Sorghum-associated microbial communities from plants grown in Nebraska, USA.</title>
        <authorList>
            <person name="Schachtman D."/>
        </authorList>
    </citation>
    <scope>NUCLEOTIDE SEQUENCE</scope>
    <source>
        <strain evidence="13">DS3754</strain>
    </source>
</reference>
<dbReference type="PROSITE" id="PS00409">
    <property type="entry name" value="PROKAR_NTER_METHYL"/>
    <property type="match status" value="1"/>
</dbReference>
<dbReference type="GO" id="GO:0015627">
    <property type="term" value="C:type II protein secretion system complex"/>
    <property type="evidence" value="ECO:0007669"/>
    <property type="project" value="InterPro"/>
</dbReference>
<dbReference type="NCBIfam" id="TIGR02532">
    <property type="entry name" value="IV_pilin_GFxxxE"/>
    <property type="match status" value="1"/>
</dbReference>
<dbReference type="Pfam" id="PF07963">
    <property type="entry name" value="N_methyl"/>
    <property type="match status" value="1"/>
</dbReference>
<evidence type="ECO:0000256" key="2">
    <source>
        <dbReference type="ARBA" id="ARBA00021549"/>
    </source>
</evidence>
<keyword evidence="3" id="KW-1003">Cell membrane</keyword>
<dbReference type="InterPro" id="IPR045584">
    <property type="entry name" value="Pilin-like"/>
</dbReference>
<protein>
    <recommendedName>
        <fullName evidence="2">Type II secretion system protein H</fullName>
    </recommendedName>
    <alternativeName>
        <fullName evidence="10">General secretion pathway protein H</fullName>
    </alternativeName>
</protein>
<evidence type="ECO:0000256" key="9">
    <source>
        <dbReference type="ARBA" id="ARBA00025772"/>
    </source>
</evidence>
<sequence>MKRGNTTPFSGFTLIELMAIVAIVAVLAAIGVPSFRDMLLNQRLATAAQGFNAALGFARMEAIQRAQGVEVAALAGGDWSEGWVVRTGSDASSSTQSQTQTLRRFDRLPQGVSIDTTLGGGFAQGLRYDGNGFSRQTARAGFSAGCLTFKAETGRRASVIVSASGRAKICNPDVSGDCGSGACARGESGGA</sequence>
<keyword evidence="6 11" id="KW-0812">Transmembrane</keyword>
<evidence type="ECO:0000256" key="10">
    <source>
        <dbReference type="ARBA" id="ARBA00030775"/>
    </source>
</evidence>
<gene>
    <name evidence="13" type="ORF">J2W31_002872</name>
</gene>
<evidence type="ECO:0000259" key="12">
    <source>
        <dbReference type="Pfam" id="PF12019"/>
    </source>
</evidence>
<dbReference type="EMBL" id="JAUSRD010000006">
    <property type="protein sequence ID" value="MDP9893757.1"/>
    <property type="molecule type" value="Genomic_DNA"/>
</dbReference>
<evidence type="ECO:0000313" key="13">
    <source>
        <dbReference type="EMBL" id="MDP9893757.1"/>
    </source>
</evidence>
<proteinExistence type="inferred from homology"/>
<dbReference type="Pfam" id="PF12019">
    <property type="entry name" value="GspH"/>
    <property type="match status" value="1"/>
</dbReference>
<evidence type="ECO:0000256" key="8">
    <source>
        <dbReference type="ARBA" id="ARBA00023136"/>
    </source>
</evidence>